<dbReference type="GO" id="GO:0016853">
    <property type="term" value="F:isomerase activity"/>
    <property type="evidence" value="ECO:0007669"/>
    <property type="project" value="UniProtKB-KW"/>
</dbReference>
<evidence type="ECO:0000313" key="1">
    <source>
        <dbReference type="EMBL" id="GFR95610.1"/>
    </source>
</evidence>
<proteinExistence type="predicted"/>
<keyword evidence="2" id="KW-1185">Reference proteome</keyword>
<evidence type="ECO:0000313" key="2">
    <source>
        <dbReference type="Proteomes" id="UP000762676"/>
    </source>
</evidence>
<comment type="caution">
    <text evidence="1">The sequence shown here is derived from an EMBL/GenBank/DDBJ whole genome shotgun (WGS) entry which is preliminary data.</text>
</comment>
<protein>
    <submittedName>
        <fullName evidence="1">Peptidyl-prolyl cis-trans isomerase-like 6</fullName>
    </submittedName>
</protein>
<name>A0AAV4HFH5_9GAST</name>
<dbReference type="Proteomes" id="UP000762676">
    <property type="component" value="Unassembled WGS sequence"/>
</dbReference>
<sequence length="159" mass="18138">MHFDNSSKENLKSKQKTLQHGKVVTEFYSQVNSSCICVPCTYKELKLQNLPGLAPLPDVNPQENTQICLAEVGKIVARNAAPIMALQGKNVIEIDHTVRIRERADQFNFEDTANQIERMVKQQEESLIKMASKQIRDTGRLYHVKESNSVEYDMNETEV</sequence>
<reference evidence="1 2" key="1">
    <citation type="journal article" date="2021" name="Elife">
        <title>Chloroplast acquisition without the gene transfer in kleptoplastic sea slugs, Plakobranchus ocellatus.</title>
        <authorList>
            <person name="Maeda T."/>
            <person name="Takahashi S."/>
            <person name="Yoshida T."/>
            <person name="Shimamura S."/>
            <person name="Takaki Y."/>
            <person name="Nagai Y."/>
            <person name="Toyoda A."/>
            <person name="Suzuki Y."/>
            <person name="Arimoto A."/>
            <person name="Ishii H."/>
            <person name="Satoh N."/>
            <person name="Nishiyama T."/>
            <person name="Hasebe M."/>
            <person name="Maruyama T."/>
            <person name="Minagawa J."/>
            <person name="Obokata J."/>
            <person name="Shigenobu S."/>
        </authorList>
    </citation>
    <scope>NUCLEOTIDE SEQUENCE [LARGE SCALE GENOMIC DNA]</scope>
</reference>
<keyword evidence="1" id="KW-0413">Isomerase</keyword>
<accession>A0AAV4HFH5</accession>
<organism evidence="1 2">
    <name type="scientific">Elysia marginata</name>
    <dbReference type="NCBI Taxonomy" id="1093978"/>
    <lineage>
        <taxon>Eukaryota</taxon>
        <taxon>Metazoa</taxon>
        <taxon>Spiralia</taxon>
        <taxon>Lophotrochozoa</taxon>
        <taxon>Mollusca</taxon>
        <taxon>Gastropoda</taxon>
        <taxon>Heterobranchia</taxon>
        <taxon>Euthyneura</taxon>
        <taxon>Panpulmonata</taxon>
        <taxon>Sacoglossa</taxon>
        <taxon>Placobranchoidea</taxon>
        <taxon>Plakobranchidae</taxon>
        <taxon>Elysia</taxon>
    </lineage>
</organism>
<gene>
    <name evidence="1" type="ORF">ElyMa_004432900</name>
</gene>
<dbReference type="EMBL" id="BMAT01008936">
    <property type="protein sequence ID" value="GFR95610.1"/>
    <property type="molecule type" value="Genomic_DNA"/>
</dbReference>
<dbReference type="AlphaFoldDB" id="A0AAV4HFH5"/>